<dbReference type="InterPro" id="IPR027417">
    <property type="entry name" value="P-loop_NTPase"/>
</dbReference>
<dbReference type="Pfam" id="PF04466">
    <property type="entry name" value="Terminase_3"/>
    <property type="match status" value="1"/>
</dbReference>
<dbReference type="InterPro" id="IPR052380">
    <property type="entry name" value="Viral_DNA_packaging_terminase"/>
</dbReference>
<evidence type="ECO:0000259" key="1">
    <source>
        <dbReference type="Pfam" id="PF04466"/>
    </source>
</evidence>
<dbReference type="Gene3D" id="3.40.50.300">
    <property type="entry name" value="P-loop containing nucleotide triphosphate hydrolases"/>
    <property type="match status" value="1"/>
</dbReference>
<evidence type="ECO:0000313" key="3">
    <source>
        <dbReference type="EMBL" id="DAF48632.1"/>
    </source>
</evidence>
<dbReference type="Pfam" id="PF17288">
    <property type="entry name" value="Terminase_3C"/>
    <property type="match status" value="1"/>
</dbReference>
<sequence>MRIKTEINKHFKEFIKDNEKSVYFLLGGYGSSKSYNAALKLIIMSAMEKRKILVVRQVKENLRGSCFADLESSIETLELNNYFYSTTSPLSIKCTITGSEFIFRGLDDVRKIKSIKDIDTIWIEEADEIDFKSFKELKARLRSVRNRNVIILTTNPNEYGVWTYKYLMSILDKAGKTELDLYNERIINSVEETKLKSGKVYSEKIYLHHSVYSDNKFLPDDFIALLENETDDFQRAIKTLGRFGSSGQNIFRNIRHMDQERIEKIIVDKWNRYTGFDFGFEHSYNAIVRMVIDEELNDLYIFEEFYKNKLTDPEMLETEIIQKMIAEGEVTYADSAEPKAIAFYNMNGLLINAAKKTPDMSKSGVKKIQSFRNIFIDKNVCPNTYRELTELKWHLDKNGLVAKNPKTQKPFNIDPHTFDAIKYGISEYTPYILNKDYYKRKEE</sequence>
<dbReference type="SUPFAM" id="SSF52540">
    <property type="entry name" value="P-loop containing nucleoside triphosphate hydrolases"/>
    <property type="match status" value="1"/>
</dbReference>
<accession>A0A8S5SCG9</accession>
<evidence type="ECO:0000259" key="2">
    <source>
        <dbReference type="Pfam" id="PF17288"/>
    </source>
</evidence>
<dbReference type="Gene3D" id="3.30.420.280">
    <property type="match status" value="1"/>
</dbReference>
<dbReference type="InterPro" id="IPR035413">
    <property type="entry name" value="Terminase_L_C"/>
</dbReference>
<proteinExistence type="predicted"/>
<organism evidence="3">
    <name type="scientific">Siphoviridae sp. ctzWr28</name>
    <dbReference type="NCBI Taxonomy" id="2827980"/>
    <lineage>
        <taxon>Viruses</taxon>
        <taxon>Duplodnaviria</taxon>
        <taxon>Heunggongvirae</taxon>
        <taxon>Uroviricota</taxon>
        <taxon>Caudoviricetes</taxon>
    </lineage>
</organism>
<dbReference type="InterPro" id="IPR006437">
    <property type="entry name" value="Phage_terminase_lsu"/>
</dbReference>
<reference evidence="3" key="1">
    <citation type="journal article" date="2021" name="Proc. Natl. Acad. Sci. U.S.A.">
        <title>A Catalog of Tens of Thousands of Viruses from Human Metagenomes Reveals Hidden Associations with Chronic Diseases.</title>
        <authorList>
            <person name="Tisza M.J."/>
            <person name="Buck C.B."/>
        </authorList>
    </citation>
    <scope>NUCLEOTIDE SEQUENCE</scope>
    <source>
        <strain evidence="3">CtzWr28</strain>
    </source>
</reference>
<feature type="domain" description="Phage terminase large subunit C-terminal" evidence="2">
    <location>
        <begin position="277"/>
        <end position="426"/>
    </location>
</feature>
<name>A0A8S5SCG9_9CAUD</name>
<feature type="domain" description="Phage terminase large subunit N-terminal" evidence="1">
    <location>
        <begin position="21"/>
        <end position="228"/>
    </location>
</feature>
<dbReference type="PANTHER" id="PTHR39184:SF1">
    <property type="entry name" value="PBSX PHAGE TERMINASE LARGE SUBUNIT"/>
    <property type="match status" value="1"/>
</dbReference>
<protein>
    <submittedName>
        <fullName evidence="3">Terminase large subunit</fullName>
    </submittedName>
</protein>
<dbReference type="InterPro" id="IPR035412">
    <property type="entry name" value="Terminase_L_N"/>
</dbReference>
<dbReference type="EMBL" id="BK032571">
    <property type="protein sequence ID" value="DAF48632.1"/>
    <property type="molecule type" value="Genomic_DNA"/>
</dbReference>
<dbReference type="NCBIfam" id="TIGR01547">
    <property type="entry name" value="phage_term_2"/>
    <property type="match status" value="1"/>
</dbReference>
<dbReference type="PANTHER" id="PTHR39184">
    <property type="match status" value="1"/>
</dbReference>